<evidence type="ECO:0000256" key="5">
    <source>
        <dbReference type="SAM" id="Phobius"/>
    </source>
</evidence>
<reference evidence="6 7" key="1">
    <citation type="journal article" date="2016" name="Genome Announc.">
        <title>Complete Genome Sequence of Methylobacterium populi P-1M, Isolated from Pink-Pigmented Household Biofilm.</title>
        <authorList>
            <person name="Morohoshi T."/>
            <person name="Ikeda T."/>
        </authorList>
    </citation>
    <scope>NUCLEOTIDE SEQUENCE [LARGE SCALE GENOMIC DNA]</scope>
    <source>
        <strain evidence="6 7">P-1M</strain>
    </source>
</reference>
<dbReference type="EMBL" id="AP014809">
    <property type="protein sequence ID" value="BAU93875.1"/>
    <property type="molecule type" value="Genomic_DNA"/>
</dbReference>
<evidence type="ECO:0000256" key="2">
    <source>
        <dbReference type="ARBA" id="ARBA00022692"/>
    </source>
</evidence>
<dbReference type="Pfam" id="PF07869">
    <property type="entry name" value="DUF1656"/>
    <property type="match status" value="1"/>
</dbReference>
<organism evidence="6 7">
    <name type="scientific">Methylorubrum populi</name>
    <dbReference type="NCBI Taxonomy" id="223967"/>
    <lineage>
        <taxon>Bacteria</taxon>
        <taxon>Pseudomonadati</taxon>
        <taxon>Pseudomonadota</taxon>
        <taxon>Alphaproteobacteria</taxon>
        <taxon>Hyphomicrobiales</taxon>
        <taxon>Methylobacteriaceae</taxon>
        <taxon>Methylorubrum</taxon>
    </lineage>
</organism>
<keyword evidence="2 5" id="KW-0812">Transmembrane</keyword>
<sequence length="64" mass="6974">MQHDLTIGGILVSPFIAYALIAFTLLVGLRVVFRKIRFGRYVANAPLAEAGIYVCLLALVVVLL</sequence>
<feature type="transmembrane region" description="Helical" evidence="5">
    <location>
        <begin position="6"/>
        <end position="29"/>
    </location>
</feature>
<evidence type="ECO:0000256" key="1">
    <source>
        <dbReference type="ARBA" id="ARBA00022475"/>
    </source>
</evidence>
<keyword evidence="3 5" id="KW-1133">Transmembrane helix</keyword>
<gene>
    <name evidence="6" type="ORF">MPPM_5270</name>
</gene>
<evidence type="ECO:0000313" key="6">
    <source>
        <dbReference type="EMBL" id="BAU93875.1"/>
    </source>
</evidence>
<feature type="transmembrane region" description="Helical" evidence="5">
    <location>
        <begin position="41"/>
        <end position="63"/>
    </location>
</feature>
<evidence type="ECO:0000256" key="4">
    <source>
        <dbReference type="ARBA" id="ARBA00023136"/>
    </source>
</evidence>
<dbReference type="AlphaFoldDB" id="A0A160PL92"/>
<name>A0A160PL92_9HYPH</name>
<dbReference type="Proteomes" id="UP000218288">
    <property type="component" value="Chromosome"/>
</dbReference>
<dbReference type="RefSeq" id="WP_096487539.1">
    <property type="nucleotide sequence ID" value="NZ_AP014809.1"/>
</dbReference>
<accession>A0A160PL92</accession>
<protein>
    <recommendedName>
        <fullName evidence="8">DUF1656 domain-containing protein</fullName>
    </recommendedName>
</protein>
<keyword evidence="1" id="KW-1003">Cell membrane</keyword>
<evidence type="ECO:0000313" key="7">
    <source>
        <dbReference type="Proteomes" id="UP000218288"/>
    </source>
</evidence>
<proteinExistence type="predicted"/>
<dbReference type="InterPro" id="IPR012451">
    <property type="entry name" value="DUF1656"/>
</dbReference>
<evidence type="ECO:0008006" key="8">
    <source>
        <dbReference type="Google" id="ProtNLM"/>
    </source>
</evidence>
<dbReference type="OrthoDB" id="7283592at2"/>
<keyword evidence="4 5" id="KW-0472">Membrane</keyword>
<evidence type="ECO:0000256" key="3">
    <source>
        <dbReference type="ARBA" id="ARBA00022989"/>
    </source>
</evidence>